<dbReference type="AlphaFoldDB" id="A0A834T766"/>
<dbReference type="OrthoDB" id="748166at2759"/>
<sequence length="450" mass="48790">MDPCPFVRLTVGNLALKIPLASKPARSVVHPSSSPCFCRISLKNFPSQSAIVPFILPDSPFPDSHVQPIAATFHLTKSDLHTLALKSIFAPKICLHIYIYTGRAGSTCGLNSGRLLSKVSVPLDLAGTETKPTVFHNGWITVGKEAKGSSAQFHLIVKAEPDPRFVFQFDGEPECSPQVFQIQGNIRQPVFTCKFSFRNNPDRNQQRSRSFQSDSGSSRSWLSSFGSERERTGKERKGWSITVHDLSGSPVAAASMVTPFVASPFSDRVSRSNPGSWLIIRPGDGTWKPWGRLEAWRERSGSDVLGYRFELVPDTNGSMSPAGIVLAESTLSSKKGGKFSIELGSGGGSTSRATPGNPTSPGCSPRGSGDFGYGLWPYCMYRGFVMCARVEGEGKCSKPTVEISVPHVNCTEDAAAFVALAAAVDLSMDACRLFSQRLRKELCQPQDSML</sequence>
<dbReference type="PANTHER" id="PTHR31317">
    <property type="entry name" value="OS08G0163500 PROTEIN"/>
    <property type="match status" value="1"/>
</dbReference>
<feature type="compositionally biased region" description="Polar residues" evidence="1">
    <location>
        <begin position="350"/>
        <end position="362"/>
    </location>
</feature>
<evidence type="ECO:0000256" key="1">
    <source>
        <dbReference type="SAM" id="MobiDB-lite"/>
    </source>
</evidence>
<accession>A0A834T766</accession>
<protein>
    <submittedName>
        <fullName evidence="2">DUF1005 family protein</fullName>
    </submittedName>
</protein>
<feature type="region of interest" description="Disordered" evidence="1">
    <location>
        <begin position="197"/>
        <end position="236"/>
    </location>
</feature>
<proteinExistence type="predicted"/>
<keyword evidence="3" id="KW-1185">Reference proteome</keyword>
<name>A0A834T766_9FABA</name>
<dbReference type="Pfam" id="PF06219">
    <property type="entry name" value="DUF1005"/>
    <property type="match status" value="1"/>
</dbReference>
<gene>
    <name evidence="2" type="ORF">G2W53_031057</name>
</gene>
<feature type="compositionally biased region" description="Basic and acidic residues" evidence="1">
    <location>
        <begin position="227"/>
        <end position="236"/>
    </location>
</feature>
<dbReference type="Proteomes" id="UP000634136">
    <property type="component" value="Unassembled WGS sequence"/>
</dbReference>
<dbReference type="PANTHER" id="PTHR31317:SF3">
    <property type="entry name" value="OS07G0133500 PROTEIN"/>
    <property type="match status" value="1"/>
</dbReference>
<dbReference type="InterPro" id="IPR010410">
    <property type="entry name" value="DUF1005"/>
</dbReference>
<evidence type="ECO:0000313" key="3">
    <source>
        <dbReference type="Proteomes" id="UP000634136"/>
    </source>
</evidence>
<evidence type="ECO:0000313" key="2">
    <source>
        <dbReference type="EMBL" id="KAF7817088.1"/>
    </source>
</evidence>
<organism evidence="2 3">
    <name type="scientific">Senna tora</name>
    <dbReference type="NCBI Taxonomy" id="362788"/>
    <lineage>
        <taxon>Eukaryota</taxon>
        <taxon>Viridiplantae</taxon>
        <taxon>Streptophyta</taxon>
        <taxon>Embryophyta</taxon>
        <taxon>Tracheophyta</taxon>
        <taxon>Spermatophyta</taxon>
        <taxon>Magnoliopsida</taxon>
        <taxon>eudicotyledons</taxon>
        <taxon>Gunneridae</taxon>
        <taxon>Pentapetalae</taxon>
        <taxon>rosids</taxon>
        <taxon>fabids</taxon>
        <taxon>Fabales</taxon>
        <taxon>Fabaceae</taxon>
        <taxon>Caesalpinioideae</taxon>
        <taxon>Cassia clade</taxon>
        <taxon>Senna</taxon>
    </lineage>
</organism>
<dbReference type="EMBL" id="JAAIUW010000009">
    <property type="protein sequence ID" value="KAF7817088.1"/>
    <property type="molecule type" value="Genomic_DNA"/>
</dbReference>
<reference evidence="2" key="1">
    <citation type="submission" date="2020-09" db="EMBL/GenBank/DDBJ databases">
        <title>Genome-Enabled Discovery of Anthraquinone Biosynthesis in Senna tora.</title>
        <authorList>
            <person name="Kang S.-H."/>
            <person name="Pandey R.P."/>
            <person name="Lee C.-M."/>
            <person name="Sim J.-S."/>
            <person name="Jeong J.-T."/>
            <person name="Choi B.-S."/>
            <person name="Jung M."/>
            <person name="Ginzburg D."/>
            <person name="Zhao K."/>
            <person name="Won S.Y."/>
            <person name="Oh T.-J."/>
            <person name="Yu Y."/>
            <person name="Kim N.-H."/>
            <person name="Lee O.R."/>
            <person name="Lee T.-H."/>
            <person name="Bashyal P."/>
            <person name="Kim T.-S."/>
            <person name="Lee W.-H."/>
            <person name="Kawkins C."/>
            <person name="Kim C.-K."/>
            <person name="Kim J.S."/>
            <person name="Ahn B.O."/>
            <person name="Rhee S.Y."/>
            <person name="Sohng J.K."/>
        </authorList>
    </citation>
    <scope>NUCLEOTIDE SEQUENCE</scope>
    <source>
        <tissue evidence="2">Leaf</tissue>
    </source>
</reference>
<feature type="region of interest" description="Disordered" evidence="1">
    <location>
        <begin position="343"/>
        <end position="364"/>
    </location>
</feature>
<comment type="caution">
    <text evidence="2">The sequence shown here is derived from an EMBL/GenBank/DDBJ whole genome shotgun (WGS) entry which is preliminary data.</text>
</comment>
<feature type="compositionally biased region" description="Low complexity" evidence="1">
    <location>
        <begin position="207"/>
        <end position="226"/>
    </location>
</feature>